<evidence type="ECO:0000313" key="2">
    <source>
        <dbReference type="Proteomes" id="UP000475037"/>
    </source>
</evidence>
<feature type="non-terminal residue" evidence="1">
    <location>
        <position position="1"/>
    </location>
</feature>
<protein>
    <submittedName>
        <fullName evidence="1">LORF2 protein</fullName>
    </submittedName>
</protein>
<dbReference type="AlphaFoldDB" id="A0A6G1AT63"/>
<organism evidence="1 2">
    <name type="scientific">Crocuta crocuta</name>
    <name type="common">Spotted hyena</name>
    <dbReference type="NCBI Taxonomy" id="9678"/>
    <lineage>
        <taxon>Eukaryota</taxon>
        <taxon>Metazoa</taxon>
        <taxon>Chordata</taxon>
        <taxon>Craniata</taxon>
        <taxon>Vertebrata</taxon>
        <taxon>Euteleostomi</taxon>
        <taxon>Mammalia</taxon>
        <taxon>Eutheria</taxon>
        <taxon>Laurasiatheria</taxon>
        <taxon>Carnivora</taxon>
        <taxon>Feliformia</taxon>
        <taxon>Hyaenidae</taxon>
        <taxon>Crocuta</taxon>
    </lineage>
</organism>
<gene>
    <name evidence="1" type="primary">Pol_303</name>
    <name evidence="1" type="ORF">FOF47_R03783</name>
</gene>
<feature type="non-terminal residue" evidence="1">
    <location>
        <position position="110"/>
    </location>
</feature>
<sequence>ECKLVQPLWKTVQEFLKNLKRERPCNPTIYFYVSLSKEGDNTNTERYLHPHVHCSVVYGSHPSVLQWMKRERQYGTCKDTHREEYYSVIKKEILPFVTRQIDLEGIMLSE</sequence>
<comment type="caution">
    <text evidence="1">The sequence shown here is derived from an EMBL/GenBank/DDBJ whole genome shotgun (WGS) entry which is preliminary data.</text>
</comment>
<name>A0A6G1AT63_CROCR</name>
<keyword evidence="2" id="KW-1185">Reference proteome</keyword>
<dbReference type="Proteomes" id="UP000475037">
    <property type="component" value="Unassembled WGS sequence"/>
</dbReference>
<proteinExistence type="predicted"/>
<evidence type="ECO:0000313" key="1">
    <source>
        <dbReference type="EMBL" id="KAF0878712.1"/>
    </source>
</evidence>
<accession>A0A6G1AT63</accession>
<reference evidence="1 2" key="1">
    <citation type="submission" date="2019-11" db="EMBL/GenBank/DDBJ databases">
        <authorList>
            <person name="Yang C."/>
            <person name="Li F."/>
        </authorList>
    </citation>
    <scope>NUCLEOTIDE SEQUENCE [LARGE SCALE GENOMIC DNA]</scope>
    <source>
        <strain evidence="1">KB4526</strain>
        <tissue evidence="1">Muscle</tissue>
    </source>
</reference>
<dbReference type="EMBL" id="VOAJ01003739">
    <property type="protein sequence ID" value="KAF0878712.1"/>
    <property type="molecule type" value="Genomic_DNA"/>
</dbReference>